<dbReference type="AlphaFoldDB" id="A0A167IK32"/>
<accession>A0A167IK32</accession>
<evidence type="ECO:0000313" key="1">
    <source>
        <dbReference type="EMBL" id="KZO92719.1"/>
    </source>
</evidence>
<dbReference type="Proteomes" id="UP000076738">
    <property type="component" value="Unassembled WGS sequence"/>
</dbReference>
<name>A0A167IK32_CALVF</name>
<dbReference type="EMBL" id="KV417308">
    <property type="protein sequence ID" value="KZO92719.1"/>
    <property type="molecule type" value="Genomic_DNA"/>
</dbReference>
<proteinExistence type="predicted"/>
<reference evidence="1 2" key="1">
    <citation type="journal article" date="2016" name="Mol. Biol. Evol.">
        <title>Comparative Genomics of Early-Diverging Mushroom-Forming Fungi Provides Insights into the Origins of Lignocellulose Decay Capabilities.</title>
        <authorList>
            <person name="Nagy L.G."/>
            <person name="Riley R."/>
            <person name="Tritt A."/>
            <person name="Adam C."/>
            <person name="Daum C."/>
            <person name="Floudas D."/>
            <person name="Sun H."/>
            <person name="Yadav J.S."/>
            <person name="Pangilinan J."/>
            <person name="Larsson K.H."/>
            <person name="Matsuura K."/>
            <person name="Barry K."/>
            <person name="Labutti K."/>
            <person name="Kuo R."/>
            <person name="Ohm R.A."/>
            <person name="Bhattacharya S.S."/>
            <person name="Shirouzu T."/>
            <person name="Yoshinaga Y."/>
            <person name="Martin F.M."/>
            <person name="Grigoriev I.V."/>
            <person name="Hibbett D.S."/>
        </authorList>
    </citation>
    <scope>NUCLEOTIDE SEQUENCE [LARGE SCALE GENOMIC DNA]</scope>
    <source>
        <strain evidence="1 2">TUFC12733</strain>
    </source>
</reference>
<gene>
    <name evidence="1" type="ORF">CALVIDRAFT_567199</name>
</gene>
<organism evidence="1 2">
    <name type="scientific">Calocera viscosa (strain TUFC12733)</name>
    <dbReference type="NCBI Taxonomy" id="1330018"/>
    <lineage>
        <taxon>Eukaryota</taxon>
        <taxon>Fungi</taxon>
        <taxon>Dikarya</taxon>
        <taxon>Basidiomycota</taxon>
        <taxon>Agaricomycotina</taxon>
        <taxon>Dacrymycetes</taxon>
        <taxon>Dacrymycetales</taxon>
        <taxon>Dacrymycetaceae</taxon>
        <taxon>Calocera</taxon>
    </lineage>
</organism>
<dbReference type="STRING" id="1330018.A0A167IK32"/>
<sequence length="134" mass="15621">MTAQRLCPHLEELVRHGSYSVEEMMALEQFILQRNTPNTDNALSRIRRLRLGDDNSHPHGYPVLNTEELRTCAEVQKRIAELVDEIVIGKLALHKSTLKWVPSTGGGDWLQAWDDYEVNQFLSDFRAWEEWWNS</sequence>
<protein>
    <submittedName>
        <fullName evidence="1">Uncharacterized protein</fullName>
    </submittedName>
</protein>
<dbReference type="OrthoDB" id="10474796at2759"/>
<evidence type="ECO:0000313" key="2">
    <source>
        <dbReference type="Proteomes" id="UP000076738"/>
    </source>
</evidence>
<keyword evidence="2" id="KW-1185">Reference proteome</keyword>